<proteinExistence type="predicted"/>
<dbReference type="EMBL" id="CADCTC010000183">
    <property type="protein sequence ID" value="CAA9274071.1"/>
    <property type="molecule type" value="Genomic_DNA"/>
</dbReference>
<name>A0A6J4JDX3_9CHLR</name>
<evidence type="ECO:0000259" key="2">
    <source>
        <dbReference type="Pfam" id="PF04909"/>
    </source>
</evidence>
<dbReference type="PANTHER" id="PTHR21240:SF28">
    <property type="entry name" value="ISO-OROTATE DECARBOXYLASE (EUROFUNG)"/>
    <property type="match status" value="1"/>
</dbReference>
<dbReference type="InterPro" id="IPR032466">
    <property type="entry name" value="Metal_Hydrolase"/>
</dbReference>
<evidence type="ECO:0000313" key="3">
    <source>
        <dbReference type="EMBL" id="CAA9274071.1"/>
    </source>
</evidence>
<dbReference type="Pfam" id="PF04909">
    <property type="entry name" value="Amidohydro_2"/>
    <property type="match status" value="1"/>
</dbReference>
<dbReference type="PANTHER" id="PTHR21240">
    <property type="entry name" value="2-AMINO-3-CARBOXYLMUCONATE-6-SEMIALDEHYDE DECARBOXYLASE"/>
    <property type="match status" value="1"/>
</dbReference>
<dbReference type="GO" id="GO:0019748">
    <property type="term" value="P:secondary metabolic process"/>
    <property type="evidence" value="ECO:0007669"/>
    <property type="project" value="TreeGrafter"/>
</dbReference>
<organism evidence="3">
    <name type="scientific">uncultured Chloroflexota bacterium</name>
    <dbReference type="NCBI Taxonomy" id="166587"/>
    <lineage>
        <taxon>Bacteria</taxon>
        <taxon>Bacillati</taxon>
        <taxon>Chloroflexota</taxon>
        <taxon>environmental samples</taxon>
    </lineage>
</organism>
<dbReference type="InterPro" id="IPR032465">
    <property type="entry name" value="ACMSD"/>
</dbReference>
<reference evidence="3" key="1">
    <citation type="submission" date="2020-02" db="EMBL/GenBank/DDBJ databases">
        <authorList>
            <person name="Meier V. D."/>
        </authorList>
    </citation>
    <scope>NUCLEOTIDE SEQUENCE</scope>
    <source>
        <strain evidence="3">AVDCRST_MAG77</strain>
    </source>
</reference>
<evidence type="ECO:0000256" key="1">
    <source>
        <dbReference type="ARBA" id="ARBA00023239"/>
    </source>
</evidence>
<feature type="domain" description="Amidohydrolase-related" evidence="2">
    <location>
        <begin position="13"/>
        <end position="362"/>
    </location>
</feature>
<keyword evidence="1" id="KW-0456">Lyase</keyword>
<dbReference type="InterPro" id="IPR006680">
    <property type="entry name" value="Amidohydro-rel"/>
</dbReference>
<dbReference type="GO" id="GO:0005737">
    <property type="term" value="C:cytoplasm"/>
    <property type="evidence" value="ECO:0007669"/>
    <property type="project" value="TreeGrafter"/>
</dbReference>
<accession>A0A6J4JDX3</accession>
<sequence>MTELTGLAGSPLIDCDVHVTWRENAELLPYLPRVWHDRLRAGRGAPRIQPAFYVPRRGFHKEAAAPSDGGPPGSDPETLARDWLDRHALSHAVLTHREAPVLSTWGDVEYPTALASALNDWLIERWLSKDPRFLGSILVATQDPRAAAAEIDRVGSHPQVVQVLHSAGTRQAYGVPTFAPIHEAAARNGLHLAIHTGTEGLGTSNPPTPAGWPSYAIEWRAAQASNLSAHLVSLVTEGVFVRYPQLSVVLLEGGAAWLTQLLWRLDKNFKPMRSECPWLTELPSAYLRRHVRFGTHRLERPADPAHLWTVLRPMDGARCLMYASGYPHWDMEAPEEVQVLTSAGEPDRTQIGHQNARALYRLG</sequence>
<dbReference type="SUPFAM" id="SSF51556">
    <property type="entry name" value="Metallo-dependent hydrolases"/>
    <property type="match status" value="1"/>
</dbReference>
<gene>
    <name evidence="3" type="ORF">AVDCRST_MAG77-3423</name>
</gene>
<dbReference type="AlphaFoldDB" id="A0A6J4JDX3"/>
<protein>
    <recommendedName>
        <fullName evidence="2">Amidohydrolase-related domain-containing protein</fullName>
    </recommendedName>
</protein>
<dbReference type="GO" id="GO:0016831">
    <property type="term" value="F:carboxy-lyase activity"/>
    <property type="evidence" value="ECO:0007669"/>
    <property type="project" value="InterPro"/>
</dbReference>
<dbReference type="GO" id="GO:0016787">
    <property type="term" value="F:hydrolase activity"/>
    <property type="evidence" value="ECO:0007669"/>
    <property type="project" value="InterPro"/>
</dbReference>
<dbReference type="Gene3D" id="3.20.20.140">
    <property type="entry name" value="Metal-dependent hydrolases"/>
    <property type="match status" value="1"/>
</dbReference>